<dbReference type="STRING" id="28181.BEN30_09045"/>
<evidence type="ECO:0000313" key="3">
    <source>
        <dbReference type="Proteomes" id="UP000095347"/>
    </source>
</evidence>
<keyword evidence="1" id="KW-1133">Transmembrane helix</keyword>
<keyword evidence="3" id="KW-1185">Reference proteome</keyword>
<keyword evidence="1" id="KW-0472">Membrane</keyword>
<name>A0A1E5Q8I6_9PROT</name>
<dbReference type="CDD" id="cd01324">
    <property type="entry name" value="cbb3_Oxidase_CcoQ"/>
    <property type="match status" value="1"/>
</dbReference>
<dbReference type="Pfam" id="PF05545">
    <property type="entry name" value="FixQ"/>
    <property type="match status" value="1"/>
</dbReference>
<accession>A0A1E5Q8I6</accession>
<dbReference type="EMBL" id="MCGG01000021">
    <property type="protein sequence ID" value="OEJ67566.1"/>
    <property type="molecule type" value="Genomic_DNA"/>
</dbReference>
<reference evidence="3" key="1">
    <citation type="submission" date="2016-07" db="EMBL/GenBank/DDBJ databases">
        <authorList>
            <person name="Florea S."/>
            <person name="Webb J.S."/>
            <person name="Jaromczyk J."/>
            <person name="Schardl C.L."/>
        </authorList>
    </citation>
    <scope>NUCLEOTIDE SEQUENCE [LARGE SCALE GENOMIC DNA]</scope>
    <source>
        <strain evidence="3">MV-1</strain>
    </source>
</reference>
<proteinExistence type="predicted"/>
<dbReference type="RefSeq" id="WP_069957719.1">
    <property type="nucleotide sequence ID" value="NZ_MCGG01000021.1"/>
</dbReference>
<comment type="caution">
    <text evidence="2">The sequence shown here is derived from an EMBL/GenBank/DDBJ whole genome shotgun (WGS) entry which is preliminary data.</text>
</comment>
<keyword evidence="1" id="KW-0812">Transmembrane</keyword>
<dbReference type="AlphaFoldDB" id="A0A1E5Q8I6"/>
<evidence type="ECO:0000313" key="2">
    <source>
        <dbReference type="EMBL" id="OEJ67566.1"/>
    </source>
</evidence>
<protein>
    <recommendedName>
        <fullName evidence="4">Cytochrome oxidase</fullName>
    </recommendedName>
</protein>
<feature type="transmembrane region" description="Helical" evidence="1">
    <location>
        <begin position="12"/>
        <end position="30"/>
    </location>
</feature>
<dbReference type="Proteomes" id="UP000095347">
    <property type="component" value="Unassembled WGS sequence"/>
</dbReference>
<organism evidence="2 3">
    <name type="scientific">Magnetovibrio blakemorei</name>
    <dbReference type="NCBI Taxonomy" id="28181"/>
    <lineage>
        <taxon>Bacteria</taxon>
        <taxon>Pseudomonadati</taxon>
        <taxon>Pseudomonadota</taxon>
        <taxon>Alphaproteobacteria</taxon>
        <taxon>Rhodospirillales</taxon>
        <taxon>Magnetovibrionaceae</taxon>
        <taxon>Magnetovibrio</taxon>
    </lineage>
</organism>
<sequence length="59" mass="6861">MDLMTITEMARSAWVVWLVLLFLAVLYWAFRPSNKKRFEEDAMIIFRNDNGENGGQAHG</sequence>
<gene>
    <name evidence="2" type="ORF">BEN30_09045</name>
</gene>
<evidence type="ECO:0000256" key="1">
    <source>
        <dbReference type="SAM" id="Phobius"/>
    </source>
</evidence>
<evidence type="ECO:0008006" key="4">
    <source>
        <dbReference type="Google" id="ProtNLM"/>
    </source>
</evidence>
<dbReference type="InterPro" id="IPR008621">
    <property type="entry name" value="Cbb3-typ_cyt_oxidase_comp"/>
</dbReference>